<evidence type="ECO:0000313" key="3">
    <source>
        <dbReference type="Proteomes" id="UP001296993"/>
    </source>
</evidence>
<keyword evidence="3" id="KW-1185">Reference proteome</keyword>
<feature type="compositionally biased region" description="Basic and acidic residues" evidence="1">
    <location>
        <begin position="60"/>
        <end position="69"/>
    </location>
</feature>
<evidence type="ECO:0000256" key="1">
    <source>
        <dbReference type="SAM" id="MobiDB-lite"/>
    </source>
</evidence>
<gene>
    <name evidence="2" type="ORF">JOF47_004244</name>
</gene>
<proteinExistence type="predicted"/>
<feature type="region of interest" description="Disordered" evidence="1">
    <location>
        <begin position="47"/>
        <end position="69"/>
    </location>
</feature>
<dbReference type="RefSeq" id="WP_210002445.1">
    <property type="nucleotide sequence ID" value="NZ_BAAAJY010000004.1"/>
</dbReference>
<dbReference type="EMBL" id="JAGIOF010000004">
    <property type="protein sequence ID" value="MBP2388671.1"/>
    <property type="molecule type" value="Genomic_DNA"/>
</dbReference>
<sequence length="69" mass="7544">MNQLDLIRAAAEDVASARVLLRERVETLDSIVKSALEHGVPIDQIDEAKSPSWNATSQTSDEHRALTSS</sequence>
<evidence type="ECO:0000313" key="2">
    <source>
        <dbReference type="EMBL" id="MBP2388671.1"/>
    </source>
</evidence>
<organism evidence="2 3">
    <name type="scientific">Paeniglutamicibacter kerguelensis</name>
    <dbReference type="NCBI Taxonomy" id="254788"/>
    <lineage>
        <taxon>Bacteria</taxon>
        <taxon>Bacillati</taxon>
        <taxon>Actinomycetota</taxon>
        <taxon>Actinomycetes</taxon>
        <taxon>Micrococcales</taxon>
        <taxon>Micrococcaceae</taxon>
        <taxon>Paeniglutamicibacter</taxon>
    </lineage>
</organism>
<protein>
    <submittedName>
        <fullName evidence="2">Uncharacterized protein</fullName>
    </submittedName>
</protein>
<reference evidence="2 3" key="1">
    <citation type="submission" date="2021-03" db="EMBL/GenBank/DDBJ databases">
        <title>Sequencing the genomes of 1000 actinobacteria strains.</title>
        <authorList>
            <person name="Klenk H.-P."/>
        </authorList>
    </citation>
    <scope>NUCLEOTIDE SEQUENCE [LARGE SCALE GENOMIC DNA]</scope>
    <source>
        <strain evidence="2 3">DSM 15797</strain>
    </source>
</reference>
<name>A0ABS4XJN1_9MICC</name>
<dbReference type="Proteomes" id="UP001296993">
    <property type="component" value="Unassembled WGS sequence"/>
</dbReference>
<accession>A0ABS4XJN1</accession>
<comment type="caution">
    <text evidence="2">The sequence shown here is derived from an EMBL/GenBank/DDBJ whole genome shotgun (WGS) entry which is preliminary data.</text>
</comment>